<accession>A0A1V0SA13</accession>
<gene>
    <name evidence="1" type="ORF">Catovirus_1_605</name>
</gene>
<sequence length="118" mass="13685">MLSVIKAVYKEHMVLEQVKNTNDVIRNNRSEIYSFTNSVEPNIKLGICCGIQLCVLSDMMPIKIYFKPVKTTHRKTPIFSPKFEDRISAYYVSDHNRYYLSQISKSYLSPKKVTTIAD</sequence>
<dbReference type="EMBL" id="KY684083">
    <property type="protein sequence ID" value="ARF08555.1"/>
    <property type="molecule type" value="Genomic_DNA"/>
</dbReference>
<proteinExistence type="predicted"/>
<protein>
    <submittedName>
        <fullName evidence="1">Uncharacterized protein</fullName>
    </submittedName>
</protein>
<evidence type="ECO:0000313" key="1">
    <source>
        <dbReference type="EMBL" id="ARF08555.1"/>
    </source>
</evidence>
<organism evidence="1">
    <name type="scientific">Catovirus CTV1</name>
    <dbReference type="NCBI Taxonomy" id="1977631"/>
    <lineage>
        <taxon>Viruses</taxon>
        <taxon>Varidnaviria</taxon>
        <taxon>Bamfordvirae</taxon>
        <taxon>Nucleocytoviricota</taxon>
        <taxon>Megaviricetes</taxon>
        <taxon>Imitervirales</taxon>
        <taxon>Mimiviridae</taxon>
        <taxon>Klosneuvirinae</taxon>
        <taxon>Catovirus</taxon>
    </lineage>
</organism>
<reference evidence="1" key="1">
    <citation type="journal article" date="2017" name="Science">
        <title>Giant viruses with an expanded complement of translation system components.</title>
        <authorList>
            <person name="Schulz F."/>
            <person name="Yutin N."/>
            <person name="Ivanova N.N."/>
            <person name="Ortega D.R."/>
            <person name="Lee T.K."/>
            <person name="Vierheilig J."/>
            <person name="Daims H."/>
            <person name="Horn M."/>
            <person name="Wagner M."/>
            <person name="Jensen G.J."/>
            <person name="Kyrpides N.C."/>
            <person name="Koonin E.V."/>
            <person name="Woyke T."/>
        </authorList>
    </citation>
    <scope>NUCLEOTIDE SEQUENCE</scope>
    <source>
        <strain evidence="1">CTV1</strain>
    </source>
</reference>
<name>A0A1V0SA13_9VIRU</name>